<organism evidence="2 3">
    <name type="scientific">Teladorsagia circumcincta</name>
    <name type="common">Brown stomach worm</name>
    <name type="synonym">Ostertagia circumcincta</name>
    <dbReference type="NCBI Taxonomy" id="45464"/>
    <lineage>
        <taxon>Eukaryota</taxon>
        <taxon>Metazoa</taxon>
        <taxon>Ecdysozoa</taxon>
        <taxon>Nematoda</taxon>
        <taxon>Chromadorea</taxon>
        <taxon>Rhabditida</taxon>
        <taxon>Rhabditina</taxon>
        <taxon>Rhabditomorpha</taxon>
        <taxon>Strongyloidea</taxon>
        <taxon>Trichostrongylidae</taxon>
        <taxon>Teladorsagia</taxon>
    </lineage>
</organism>
<dbReference type="AlphaFoldDB" id="A0A2G9UUY1"/>
<proteinExistence type="predicted"/>
<dbReference type="Proteomes" id="UP000230423">
    <property type="component" value="Unassembled WGS sequence"/>
</dbReference>
<dbReference type="EMBL" id="KZ345339">
    <property type="protein sequence ID" value="PIO74061.1"/>
    <property type="molecule type" value="Genomic_DNA"/>
</dbReference>
<dbReference type="OrthoDB" id="25571at2759"/>
<reference evidence="2 3" key="1">
    <citation type="submission" date="2015-09" db="EMBL/GenBank/DDBJ databases">
        <title>Draft genome of the parasitic nematode Teladorsagia circumcincta isolate WARC Sus (inbred).</title>
        <authorList>
            <person name="Mitreva M."/>
        </authorList>
    </citation>
    <scope>NUCLEOTIDE SEQUENCE [LARGE SCALE GENOMIC DNA]</scope>
    <source>
        <strain evidence="2 3">S</strain>
    </source>
</reference>
<protein>
    <submittedName>
        <fullName evidence="2">Replication protein A</fullName>
    </submittedName>
</protein>
<gene>
    <name evidence="2" type="ORF">TELCIR_03933</name>
</gene>
<evidence type="ECO:0000313" key="3">
    <source>
        <dbReference type="Proteomes" id="UP000230423"/>
    </source>
</evidence>
<keyword evidence="3" id="KW-1185">Reference proteome</keyword>
<dbReference type="InterPro" id="IPR036388">
    <property type="entry name" value="WH-like_DNA-bd_sf"/>
</dbReference>
<dbReference type="Pfam" id="PF08784">
    <property type="entry name" value="RPA_C"/>
    <property type="match status" value="1"/>
</dbReference>
<accession>A0A2G9UUY1</accession>
<dbReference type="Gene3D" id="1.10.10.10">
    <property type="entry name" value="Winged helix-like DNA-binding domain superfamily/Winged helix DNA-binding domain"/>
    <property type="match status" value="1"/>
</dbReference>
<evidence type="ECO:0000259" key="1">
    <source>
        <dbReference type="Pfam" id="PF08784"/>
    </source>
</evidence>
<dbReference type="InterPro" id="IPR036390">
    <property type="entry name" value="WH_DNA-bd_sf"/>
</dbReference>
<feature type="domain" description="Replication protein A C-terminal" evidence="1">
    <location>
        <begin position="113"/>
        <end position="204"/>
    </location>
</feature>
<dbReference type="InterPro" id="IPR014892">
    <property type="entry name" value="RPA_C"/>
</dbReference>
<evidence type="ECO:0000313" key="2">
    <source>
        <dbReference type="EMBL" id="PIO74061.1"/>
    </source>
</evidence>
<name>A0A2G9UUY1_TELCI</name>
<dbReference type="SUPFAM" id="SSF46785">
    <property type="entry name" value="Winged helix' DNA-binding domain"/>
    <property type="match status" value="1"/>
</dbReference>
<sequence length="210" mass="22507">MAWNESFSVADAGGWAGDVSFATSAPKEALSVKVAERLPVPVTVADLHDTASAEENIREVIDDKEYRAFKLEAKIAKLYFEKNVPSILRSGMGQSLTGCAAGPPADANPAAAQGEVMNVFGTQPARIYGSTSAVASSSSRGHNLDGQRGKIMDLLQREKDNYEAIGLSEGDIKSAIGAVNMDSLRKDLQFLVNEGHIYNTTDDEHYALID</sequence>